<accession>A0A2W5TBK7</accession>
<dbReference type="InterPro" id="IPR015424">
    <property type="entry name" value="PyrdxlP-dep_Trfase"/>
</dbReference>
<dbReference type="Gene3D" id="3.90.1150.10">
    <property type="entry name" value="Aspartate Aminotransferase, domain 1"/>
    <property type="match status" value="1"/>
</dbReference>
<dbReference type="GO" id="GO:0030170">
    <property type="term" value="F:pyridoxal phosphate binding"/>
    <property type="evidence" value="ECO:0007669"/>
    <property type="project" value="InterPro"/>
</dbReference>
<keyword evidence="6" id="KW-0663">Pyridoxal phosphate</keyword>
<comment type="similarity">
    <text evidence="2">Belongs to the class-I pyridoxal-phosphate-dependent aminotransferase family.</text>
</comment>
<dbReference type="GO" id="GO:0042802">
    <property type="term" value="F:identical protein binding"/>
    <property type="evidence" value="ECO:0007669"/>
    <property type="project" value="TreeGrafter"/>
</dbReference>
<evidence type="ECO:0000259" key="7">
    <source>
        <dbReference type="Pfam" id="PF00155"/>
    </source>
</evidence>
<proteinExistence type="inferred from homology"/>
<dbReference type="EMBL" id="QFQP01000017">
    <property type="protein sequence ID" value="PZR10493.1"/>
    <property type="molecule type" value="Genomic_DNA"/>
</dbReference>
<evidence type="ECO:0000256" key="1">
    <source>
        <dbReference type="ARBA" id="ARBA00001933"/>
    </source>
</evidence>
<keyword evidence="5" id="KW-0808">Transferase</keyword>
<dbReference type="PANTHER" id="PTHR11879:SF22">
    <property type="entry name" value="ASPARTATE AMINOTRANSFERASE, MITOCHONDRIAL"/>
    <property type="match status" value="1"/>
</dbReference>
<gene>
    <name evidence="8" type="ORF">DI536_19815</name>
</gene>
<dbReference type="Proteomes" id="UP000249061">
    <property type="component" value="Unassembled WGS sequence"/>
</dbReference>
<dbReference type="PANTHER" id="PTHR11879">
    <property type="entry name" value="ASPARTATE AMINOTRANSFERASE"/>
    <property type="match status" value="1"/>
</dbReference>
<dbReference type="AlphaFoldDB" id="A0A2W5TBK7"/>
<reference evidence="8 9" key="1">
    <citation type="submission" date="2017-08" db="EMBL/GenBank/DDBJ databases">
        <title>Infants hospitalized years apart are colonized by the same room-sourced microbial strains.</title>
        <authorList>
            <person name="Brooks B."/>
            <person name="Olm M.R."/>
            <person name="Firek B.A."/>
            <person name="Baker R."/>
            <person name="Thomas B.C."/>
            <person name="Morowitz M.J."/>
            <person name="Banfield J.F."/>
        </authorList>
    </citation>
    <scope>NUCLEOTIDE SEQUENCE [LARGE SCALE GENOMIC DNA]</scope>
    <source>
        <strain evidence="8">S2_003_000_R2_14</strain>
    </source>
</reference>
<dbReference type="InterPro" id="IPR015422">
    <property type="entry name" value="PyrdxlP-dep_Trfase_small"/>
</dbReference>
<dbReference type="GO" id="GO:0008483">
    <property type="term" value="F:transaminase activity"/>
    <property type="evidence" value="ECO:0007669"/>
    <property type="project" value="UniProtKB-KW"/>
</dbReference>
<comment type="subunit">
    <text evidence="3">Homodimer.</text>
</comment>
<dbReference type="SUPFAM" id="SSF53383">
    <property type="entry name" value="PLP-dependent transferases"/>
    <property type="match status" value="1"/>
</dbReference>
<evidence type="ECO:0000256" key="3">
    <source>
        <dbReference type="ARBA" id="ARBA00011738"/>
    </source>
</evidence>
<dbReference type="InterPro" id="IPR004839">
    <property type="entry name" value="Aminotransferase_I/II_large"/>
</dbReference>
<feature type="domain" description="Aminotransferase class I/classII large" evidence="7">
    <location>
        <begin position="40"/>
        <end position="399"/>
    </location>
</feature>
<dbReference type="Pfam" id="PF00155">
    <property type="entry name" value="Aminotran_1_2"/>
    <property type="match status" value="1"/>
</dbReference>
<comment type="caution">
    <text evidence="8">The sequence shown here is derived from an EMBL/GenBank/DDBJ whole genome shotgun (WGS) entry which is preliminary data.</text>
</comment>
<dbReference type="CDD" id="cd00609">
    <property type="entry name" value="AAT_like"/>
    <property type="match status" value="1"/>
</dbReference>
<evidence type="ECO:0000313" key="9">
    <source>
        <dbReference type="Proteomes" id="UP000249061"/>
    </source>
</evidence>
<evidence type="ECO:0000256" key="4">
    <source>
        <dbReference type="ARBA" id="ARBA00022576"/>
    </source>
</evidence>
<protein>
    <recommendedName>
        <fullName evidence="7">Aminotransferase class I/classII large domain-containing protein</fullName>
    </recommendedName>
</protein>
<evidence type="ECO:0000313" key="8">
    <source>
        <dbReference type="EMBL" id="PZR10493.1"/>
    </source>
</evidence>
<dbReference type="InterPro" id="IPR000796">
    <property type="entry name" value="Asp_trans"/>
</dbReference>
<dbReference type="Gene3D" id="3.40.640.10">
    <property type="entry name" value="Type I PLP-dependent aspartate aminotransferase-like (Major domain)"/>
    <property type="match status" value="1"/>
</dbReference>
<sequence>MLHLIPARQTRPDKDVIFALNAEATRRKQAGESVVNATIGSLMNDDGSLSILSTVTKVLREVPAREWAAYAPIPGTPQFNAAVIEDTFAGHIELKLAATAVATPGGTGALRHALMNYLQSGQKLLTPSFYWGPYQTLCEEHERGLETFRMFNDAGQLDAAALDAKLTEQLKSQGRALIFLNDPCNNPTGYSMTRDEWRQVVDVLLKHSASPVTLLVDMAYWLYAGAGDMRGFMHELKPLLGRVGLLFAWSGSKSYTHYGLRVGALIACEAEEKDRNATQAALAYACRGTWSNCVHGGMSAVTKLLTDQSLKSACDAERDVFKKLLQDRVSAFNAVAQPKGLEYPRYEGGFFVTVFHDNAEAQAEKMKSKGVYVVPQKGALRVALCSTAASDVPRLVDALAS</sequence>
<organism evidence="8 9">
    <name type="scientific">Archangium gephyra</name>
    <dbReference type="NCBI Taxonomy" id="48"/>
    <lineage>
        <taxon>Bacteria</taxon>
        <taxon>Pseudomonadati</taxon>
        <taxon>Myxococcota</taxon>
        <taxon>Myxococcia</taxon>
        <taxon>Myxococcales</taxon>
        <taxon>Cystobacterineae</taxon>
        <taxon>Archangiaceae</taxon>
        <taxon>Archangium</taxon>
    </lineage>
</organism>
<evidence type="ECO:0000256" key="5">
    <source>
        <dbReference type="ARBA" id="ARBA00022679"/>
    </source>
</evidence>
<dbReference type="GO" id="GO:0006520">
    <property type="term" value="P:amino acid metabolic process"/>
    <property type="evidence" value="ECO:0007669"/>
    <property type="project" value="InterPro"/>
</dbReference>
<dbReference type="InterPro" id="IPR015421">
    <property type="entry name" value="PyrdxlP-dep_Trfase_major"/>
</dbReference>
<evidence type="ECO:0000256" key="2">
    <source>
        <dbReference type="ARBA" id="ARBA00007441"/>
    </source>
</evidence>
<name>A0A2W5TBK7_9BACT</name>
<keyword evidence="4" id="KW-0032">Aminotransferase</keyword>
<evidence type="ECO:0000256" key="6">
    <source>
        <dbReference type="ARBA" id="ARBA00022898"/>
    </source>
</evidence>
<comment type="cofactor">
    <cofactor evidence="1">
        <name>pyridoxal 5'-phosphate</name>
        <dbReference type="ChEBI" id="CHEBI:597326"/>
    </cofactor>
</comment>